<organism evidence="1 2">
    <name type="scientific">Araneus ventricosus</name>
    <name type="common">Orbweaver spider</name>
    <name type="synonym">Epeira ventricosa</name>
    <dbReference type="NCBI Taxonomy" id="182803"/>
    <lineage>
        <taxon>Eukaryota</taxon>
        <taxon>Metazoa</taxon>
        <taxon>Ecdysozoa</taxon>
        <taxon>Arthropoda</taxon>
        <taxon>Chelicerata</taxon>
        <taxon>Arachnida</taxon>
        <taxon>Araneae</taxon>
        <taxon>Araneomorphae</taxon>
        <taxon>Entelegynae</taxon>
        <taxon>Araneoidea</taxon>
        <taxon>Araneidae</taxon>
        <taxon>Araneus</taxon>
    </lineage>
</organism>
<evidence type="ECO:0000313" key="1">
    <source>
        <dbReference type="EMBL" id="GBM41859.1"/>
    </source>
</evidence>
<name>A0A4Y2FNE9_ARAVE</name>
<protein>
    <submittedName>
        <fullName evidence="1">Uncharacterized protein</fullName>
    </submittedName>
</protein>
<dbReference type="EMBL" id="BGPR01000976">
    <property type="protein sequence ID" value="GBM41859.1"/>
    <property type="molecule type" value="Genomic_DNA"/>
</dbReference>
<dbReference type="Proteomes" id="UP000499080">
    <property type="component" value="Unassembled WGS sequence"/>
</dbReference>
<sequence>MTNDGQGLPCWPLAHQSISPPGYPQHTFTLFISKFKFGHFQHKPGPRTLYQMKQQQTTGAPVDHPQYNRTSTLAGLIRSIPAHVQ</sequence>
<keyword evidence="2" id="KW-1185">Reference proteome</keyword>
<accession>A0A4Y2FNE9</accession>
<comment type="caution">
    <text evidence="1">The sequence shown here is derived from an EMBL/GenBank/DDBJ whole genome shotgun (WGS) entry which is preliminary data.</text>
</comment>
<evidence type="ECO:0000313" key="2">
    <source>
        <dbReference type="Proteomes" id="UP000499080"/>
    </source>
</evidence>
<proteinExistence type="predicted"/>
<gene>
    <name evidence="1" type="ORF">AVEN_8531_1</name>
</gene>
<reference evidence="1 2" key="1">
    <citation type="journal article" date="2019" name="Sci. Rep.">
        <title>Orb-weaving spider Araneus ventricosus genome elucidates the spidroin gene catalogue.</title>
        <authorList>
            <person name="Kono N."/>
            <person name="Nakamura H."/>
            <person name="Ohtoshi R."/>
            <person name="Moran D.A.P."/>
            <person name="Shinohara A."/>
            <person name="Yoshida Y."/>
            <person name="Fujiwara M."/>
            <person name="Mori M."/>
            <person name="Tomita M."/>
            <person name="Arakawa K."/>
        </authorList>
    </citation>
    <scope>NUCLEOTIDE SEQUENCE [LARGE SCALE GENOMIC DNA]</scope>
</reference>
<dbReference type="AlphaFoldDB" id="A0A4Y2FNE9"/>